<dbReference type="Pfam" id="PF01252">
    <property type="entry name" value="Peptidase_A8"/>
    <property type="match status" value="1"/>
</dbReference>
<comment type="subcellular location">
    <subcellularLocation>
        <location evidence="9">Cell membrane</location>
        <topology evidence="9">Multi-pass membrane protein</topology>
    </subcellularLocation>
</comment>
<comment type="pathway">
    <text evidence="9">Protein modification; lipoprotein biosynthesis (signal peptide cleavage).</text>
</comment>
<keyword evidence="3 9" id="KW-0645">Protease</keyword>
<keyword evidence="4 9" id="KW-0812">Transmembrane</keyword>
<dbReference type="RefSeq" id="WP_092019818.1">
    <property type="nucleotide sequence ID" value="NZ_FOXH01000023.1"/>
</dbReference>
<dbReference type="UniPathway" id="UPA00665"/>
<dbReference type="PANTHER" id="PTHR33695:SF1">
    <property type="entry name" value="LIPOPROTEIN SIGNAL PEPTIDASE"/>
    <property type="match status" value="1"/>
</dbReference>
<evidence type="ECO:0000256" key="8">
    <source>
        <dbReference type="ARBA" id="ARBA00023136"/>
    </source>
</evidence>
<sequence length="233" mass="26397">MLRSPYKYFLLTLLMIVIDQAIKLTVHFTMEPGFVGQIRIIGDFFKLHYTLNPGMAFGMQLGVENGKLILSIFRLFAMFGIGFYLVHLAKKGAHEGLLWCIALILAGAIGNVIDSTFYGVFLNNAPYNSPTPWFHGQVIDMFFFDIWEGIIPEWIPIWGGTYYSTPIFNFADATIFCGVATILIFQKRFFDTHDASRAAVKTTSEDQHELNEEVNTPETGINSEEGKQEEKED</sequence>
<feature type="active site" evidence="9">
    <location>
        <position position="172"/>
    </location>
</feature>
<evidence type="ECO:0000256" key="5">
    <source>
        <dbReference type="ARBA" id="ARBA00022750"/>
    </source>
</evidence>
<evidence type="ECO:0000313" key="12">
    <source>
        <dbReference type="EMBL" id="SFQ50365.1"/>
    </source>
</evidence>
<feature type="active site" evidence="9">
    <location>
        <position position="140"/>
    </location>
</feature>
<dbReference type="PANTHER" id="PTHR33695">
    <property type="entry name" value="LIPOPROTEIN SIGNAL PEPTIDASE"/>
    <property type="match status" value="1"/>
</dbReference>
<evidence type="ECO:0000256" key="10">
    <source>
        <dbReference type="RuleBase" id="RU004181"/>
    </source>
</evidence>
<keyword evidence="2 9" id="KW-1003">Cell membrane</keyword>
<feature type="compositionally biased region" description="Polar residues" evidence="11">
    <location>
        <begin position="213"/>
        <end position="222"/>
    </location>
</feature>
<accession>A0A1I5Z1Z9</accession>
<protein>
    <recommendedName>
        <fullName evidence="9">Lipoprotein signal peptidase</fullName>
        <ecNumber evidence="9">3.4.23.36</ecNumber>
    </recommendedName>
    <alternativeName>
        <fullName evidence="9">Prolipoprotein signal peptidase</fullName>
    </alternativeName>
    <alternativeName>
        <fullName evidence="9">Signal peptidase II</fullName>
        <shortName evidence="9">SPase II</shortName>
    </alternativeName>
</protein>
<keyword evidence="6 9" id="KW-0378">Hydrolase</keyword>
<evidence type="ECO:0000256" key="4">
    <source>
        <dbReference type="ARBA" id="ARBA00022692"/>
    </source>
</evidence>
<evidence type="ECO:0000256" key="11">
    <source>
        <dbReference type="SAM" id="MobiDB-lite"/>
    </source>
</evidence>
<dbReference type="Proteomes" id="UP000199306">
    <property type="component" value="Unassembled WGS sequence"/>
</dbReference>
<comment type="caution">
    <text evidence="9">Lacks conserved residue(s) required for the propagation of feature annotation.</text>
</comment>
<comment type="function">
    <text evidence="9">This protein specifically catalyzes the removal of signal peptides from prolipoproteins.</text>
</comment>
<dbReference type="EC" id="3.4.23.36" evidence="9"/>
<dbReference type="GO" id="GO:0004190">
    <property type="term" value="F:aspartic-type endopeptidase activity"/>
    <property type="evidence" value="ECO:0007669"/>
    <property type="project" value="UniProtKB-UniRule"/>
</dbReference>
<evidence type="ECO:0000256" key="1">
    <source>
        <dbReference type="ARBA" id="ARBA00006139"/>
    </source>
</evidence>
<dbReference type="PRINTS" id="PR00781">
    <property type="entry name" value="LIPOSIGPTASE"/>
</dbReference>
<feature type="transmembrane region" description="Helical" evidence="9">
    <location>
        <begin position="98"/>
        <end position="121"/>
    </location>
</feature>
<evidence type="ECO:0000256" key="9">
    <source>
        <dbReference type="HAMAP-Rule" id="MF_00161"/>
    </source>
</evidence>
<evidence type="ECO:0000256" key="7">
    <source>
        <dbReference type="ARBA" id="ARBA00022989"/>
    </source>
</evidence>
<proteinExistence type="inferred from homology"/>
<feature type="transmembrane region" description="Helical" evidence="9">
    <location>
        <begin position="68"/>
        <end position="86"/>
    </location>
</feature>
<reference evidence="12 13" key="1">
    <citation type="submission" date="2016-10" db="EMBL/GenBank/DDBJ databases">
        <authorList>
            <person name="de Groot N.N."/>
        </authorList>
    </citation>
    <scope>NUCLEOTIDE SEQUENCE [LARGE SCALE GENOMIC DNA]</scope>
    <source>
        <strain evidence="13">E92,LMG 26720,CCM 7988</strain>
    </source>
</reference>
<dbReference type="AlphaFoldDB" id="A0A1I5Z1Z9"/>
<dbReference type="EMBL" id="FOXH01000023">
    <property type="protein sequence ID" value="SFQ50365.1"/>
    <property type="molecule type" value="Genomic_DNA"/>
</dbReference>
<evidence type="ECO:0000256" key="3">
    <source>
        <dbReference type="ARBA" id="ARBA00022670"/>
    </source>
</evidence>
<comment type="similarity">
    <text evidence="1 9 10">Belongs to the peptidase A8 family.</text>
</comment>
<feature type="transmembrane region" description="Helical" evidence="9">
    <location>
        <begin position="167"/>
        <end position="185"/>
    </location>
</feature>
<dbReference type="HAMAP" id="MF_00161">
    <property type="entry name" value="LspA"/>
    <property type="match status" value="1"/>
</dbReference>
<dbReference type="NCBIfam" id="NF011369">
    <property type="entry name" value="PRK14788.1"/>
    <property type="match status" value="1"/>
</dbReference>
<keyword evidence="13" id="KW-1185">Reference proteome</keyword>
<name>A0A1I5Z1Z9_9BACT</name>
<dbReference type="STRING" id="1079859.SAMN04515674_12355"/>
<evidence type="ECO:0000256" key="2">
    <source>
        <dbReference type="ARBA" id="ARBA00022475"/>
    </source>
</evidence>
<dbReference type="GO" id="GO:0005886">
    <property type="term" value="C:plasma membrane"/>
    <property type="evidence" value="ECO:0007669"/>
    <property type="project" value="UniProtKB-SubCell"/>
</dbReference>
<keyword evidence="7 9" id="KW-1133">Transmembrane helix</keyword>
<organism evidence="12 13">
    <name type="scientific">Pseudarcicella hirudinis</name>
    <dbReference type="NCBI Taxonomy" id="1079859"/>
    <lineage>
        <taxon>Bacteria</taxon>
        <taxon>Pseudomonadati</taxon>
        <taxon>Bacteroidota</taxon>
        <taxon>Cytophagia</taxon>
        <taxon>Cytophagales</taxon>
        <taxon>Flectobacillaceae</taxon>
        <taxon>Pseudarcicella</taxon>
    </lineage>
</organism>
<keyword evidence="5 9" id="KW-0064">Aspartyl protease</keyword>
<dbReference type="InterPro" id="IPR001872">
    <property type="entry name" value="Peptidase_A8"/>
</dbReference>
<comment type="catalytic activity">
    <reaction evidence="9">
        <text>Release of signal peptides from bacterial membrane prolipoproteins. Hydrolyzes -Xaa-Yaa-Zaa-|-(S,diacylglyceryl)Cys-, in which Xaa is hydrophobic (preferably Leu), and Yaa (Ala or Ser) and Zaa (Gly or Ala) have small, neutral side chains.</text>
        <dbReference type="EC" id="3.4.23.36"/>
    </reaction>
</comment>
<dbReference type="GO" id="GO:0006508">
    <property type="term" value="P:proteolysis"/>
    <property type="evidence" value="ECO:0007669"/>
    <property type="project" value="UniProtKB-KW"/>
</dbReference>
<evidence type="ECO:0000313" key="13">
    <source>
        <dbReference type="Proteomes" id="UP000199306"/>
    </source>
</evidence>
<gene>
    <name evidence="9" type="primary">lspA</name>
    <name evidence="12" type="ORF">SAMN04515674_12355</name>
</gene>
<keyword evidence="8 9" id="KW-0472">Membrane</keyword>
<evidence type="ECO:0000256" key="6">
    <source>
        <dbReference type="ARBA" id="ARBA00022801"/>
    </source>
</evidence>
<dbReference type="OrthoDB" id="9810259at2"/>
<feature type="compositionally biased region" description="Basic and acidic residues" evidence="11">
    <location>
        <begin position="224"/>
        <end position="233"/>
    </location>
</feature>
<feature type="region of interest" description="Disordered" evidence="11">
    <location>
        <begin position="201"/>
        <end position="233"/>
    </location>
</feature>